<accession>C5K6G1</accession>
<dbReference type="Gene3D" id="3.20.20.80">
    <property type="entry name" value="Glycosidases"/>
    <property type="match status" value="1"/>
</dbReference>
<dbReference type="GeneID" id="9058392"/>
<keyword evidence="2 3" id="KW-0326">Glycosidase</keyword>
<gene>
    <name evidence="7" type="ORF">Pmar_PMAR004356</name>
    <name evidence="8" type="ORF">Pmar_PMAR006773</name>
</gene>
<keyword evidence="1 3" id="KW-0378">Hydrolase</keyword>
<evidence type="ECO:0000259" key="6">
    <source>
        <dbReference type="PROSITE" id="PS51910"/>
    </source>
</evidence>
<dbReference type="RefSeq" id="XP_002788085.1">
    <property type="nucleotide sequence ID" value="XM_002788039.1"/>
</dbReference>
<dbReference type="SMART" id="SM00636">
    <property type="entry name" value="Glyco_18"/>
    <property type="match status" value="1"/>
</dbReference>
<dbReference type="OMA" id="SGIMIWE"/>
<dbReference type="PANTHER" id="PTHR46073">
    <property type="entry name" value="CHITINASE"/>
    <property type="match status" value="1"/>
</dbReference>
<proteinExistence type="inferred from homology"/>
<evidence type="ECO:0000313" key="9">
    <source>
        <dbReference type="Proteomes" id="UP000007800"/>
    </source>
</evidence>
<dbReference type="OrthoDB" id="438616at2759"/>
<feature type="signal peptide" evidence="5">
    <location>
        <begin position="1"/>
        <end position="19"/>
    </location>
</feature>
<evidence type="ECO:0000256" key="1">
    <source>
        <dbReference type="ARBA" id="ARBA00022801"/>
    </source>
</evidence>
<dbReference type="Proteomes" id="UP000007800">
    <property type="component" value="Unassembled WGS sequence"/>
</dbReference>
<dbReference type="InterPro" id="IPR017853">
    <property type="entry name" value="GH"/>
</dbReference>
<comment type="similarity">
    <text evidence="4">Belongs to the glycosyl hydrolase 18 family.</text>
</comment>
<reference evidence="8 9" key="1">
    <citation type="submission" date="2008-07" db="EMBL/GenBank/DDBJ databases">
        <authorList>
            <person name="El-Sayed N."/>
            <person name="Caler E."/>
            <person name="Inman J."/>
            <person name="Amedeo P."/>
            <person name="Hass B."/>
            <person name="Wortman J."/>
        </authorList>
    </citation>
    <scope>NUCLEOTIDE SEQUENCE [LARGE SCALE GENOMIC DNA]</scope>
    <source>
        <strain evidence="8">ATCC 50983</strain>
        <strain evidence="9">ATCC 50983 / TXsc</strain>
    </source>
</reference>
<dbReference type="PANTHER" id="PTHR46073:SF1">
    <property type="entry name" value="GH18 DOMAIN-CONTAINING PROTEIN-RELATED"/>
    <property type="match status" value="1"/>
</dbReference>
<keyword evidence="9" id="KW-1185">Reference proteome</keyword>
<dbReference type="GO" id="GO:0008061">
    <property type="term" value="F:chitin binding"/>
    <property type="evidence" value="ECO:0007669"/>
    <property type="project" value="InterPro"/>
</dbReference>
<evidence type="ECO:0000313" key="8">
    <source>
        <dbReference type="EMBL" id="EER19881.1"/>
    </source>
</evidence>
<dbReference type="InterPro" id="IPR001579">
    <property type="entry name" value="Glyco_hydro_18_chit_AS"/>
</dbReference>
<dbReference type="RefSeq" id="XP_002786700.1">
    <property type="nucleotide sequence ID" value="XM_002786654.1"/>
</dbReference>
<feature type="domain" description="GH18" evidence="6">
    <location>
        <begin position="25"/>
        <end position="312"/>
    </location>
</feature>
<feature type="chain" id="PRO_5010828333" description="GH18 domain-containing protein" evidence="5">
    <location>
        <begin position="20"/>
        <end position="329"/>
    </location>
</feature>
<organism evidence="9">
    <name type="scientific">Perkinsus marinus (strain ATCC 50983 / TXsc)</name>
    <dbReference type="NCBI Taxonomy" id="423536"/>
    <lineage>
        <taxon>Eukaryota</taxon>
        <taxon>Sar</taxon>
        <taxon>Alveolata</taxon>
        <taxon>Perkinsozoa</taxon>
        <taxon>Perkinsea</taxon>
        <taxon>Perkinsida</taxon>
        <taxon>Perkinsidae</taxon>
        <taxon>Perkinsus</taxon>
    </lineage>
</organism>
<evidence type="ECO:0000256" key="2">
    <source>
        <dbReference type="ARBA" id="ARBA00023295"/>
    </source>
</evidence>
<sequence>MARLACLLLLLLSAFTVIADEQERFRVFGYLPEYRLSDDVDFDGIFSHGVTDLIFFSVEVSYLGIIQQKQRLPGPAILEKARAAADAYGGRLLVSIGGAGRSSGFADAVAHNGDVRRLIKQVDDLLNKYQLDGVDFNWEYPQSETEWYNFKQMLRWLKVKLRKREKPAIITLAYQPGGLQEDMIAKLRFAKQCDYFLAMSYEHPEGKGEDLARVVVEAWEQRGLDIRKLALGIPFYGRDLQTGEARTYSEISTIPDAQHKFVYDTPEEVQARTRYALEEGLGGVMIWELGQDLPSSNERSLLAAIGKVVSSPSIEEDGGEKEEDDDEEL</sequence>
<name>C5K6G1_PERM5</name>
<dbReference type="PROSITE" id="PS51910">
    <property type="entry name" value="GH18_2"/>
    <property type="match status" value="1"/>
</dbReference>
<evidence type="ECO:0000256" key="3">
    <source>
        <dbReference type="RuleBase" id="RU000489"/>
    </source>
</evidence>
<dbReference type="GeneID" id="9049512"/>
<dbReference type="GO" id="GO:0005975">
    <property type="term" value="P:carbohydrate metabolic process"/>
    <property type="evidence" value="ECO:0007669"/>
    <property type="project" value="InterPro"/>
</dbReference>
<dbReference type="InParanoid" id="C5K6G1"/>
<protein>
    <recommendedName>
        <fullName evidence="6">GH18 domain-containing protein</fullName>
    </recommendedName>
</protein>
<dbReference type="InterPro" id="IPR001223">
    <property type="entry name" value="Glyco_hydro18_cat"/>
</dbReference>
<dbReference type="PROSITE" id="PS01095">
    <property type="entry name" value="GH18_1"/>
    <property type="match status" value="1"/>
</dbReference>
<dbReference type="EMBL" id="GG670888">
    <property type="protein sequence ID" value="EER19881.1"/>
    <property type="molecule type" value="Genomic_DNA"/>
</dbReference>
<dbReference type="InterPro" id="IPR011583">
    <property type="entry name" value="Chitinase_II/V-like_cat"/>
</dbReference>
<dbReference type="SUPFAM" id="SSF51445">
    <property type="entry name" value="(Trans)glycosidases"/>
    <property type="match status" value="1"/>
</dbReference>
<keyword evidence="5" id="KW-0732">Signal</keyword>
<evidence type="ECO:0000256" key="5">
    <source>
        <dbReference type="SAM" id="SignalP"/>
    </source>
</evidence>
<dbReference type="AlphaFoldDB" id="C5K6G1"/>
<dbReference type="EMBL" id="GG671784">
    <property type="protein sequence ID" value="EER18496.1"/>
    <property type="molecule type" value="Genomic_DNA"/>
</dbReference>
<evidence type="ECO:0000313" key="7">
    <source>
        <dbReference type="EMBL" id="EER18496.1"/>
    </source>
</evidence>
<dbReference type="Pfam" id="PF00704">
    <property type="entry name" value="Glyco_hydro_18"/>
    <property type="match status" value="1"/>
</dbReference>
<evidence type="ECO:0000256" key="4">
    <source>
        <dbReference type="RuleBase" id="RU004453"/>
    </source>
</evidence>
<dbReference type="GO" id="GO:0004553">
    <property type="term" value="F:hydrolase activity, hydrolyzing O-glycosyl compounds"/>
    <property type="evidence" value="ECO:0007669"/>
    <property type="project" value="InterPro"/>
</dbReference>